<keyword evidence="4" id="KW-1185">Reference proteome</keyword>
<feature type="coiled-coil region" evidence="1">
    <location>
        <begin position="19"/>
        <end position="92"/>
    </location>
</feature>
<gene>
    <name evidence="3" type="ORF">RI129_005004</name>
</gene>
<proteinExistence type="predicted"/>
<evidence type="ECO:0000313" key="4">
    <source>
        <dbReference type="Proteomes" id="UP001329430"/>
    </source>
</evidence>
<comment type="caution">
    <text evidence="3">The sequence shown here is derived from an EMBL/GenBank/DDBJ whole genome shotgun (WGS) entry which is preliminary data.</text>
</comment>
<feature type="region of interest" description="Disordered" evidence="2">
    <location>
        <begin position="144"/>
        <end position="173"/>
    </location>
</feature>
<evidence type="ECO:0000313" key="3">
    <source>
        <dbReference type="EMBL" id="KAK5646540.1"/>
    </source>
</evidence>
<name>A0AAN7VDD2_9COLE</name>
<protein>
    <submittedName>
        <fullName evidence="3">Uncharacterized protein</fullName>
    </submittedName>
</protein>
<dbReference type="AlphaFoldDB" id="A0AAN7VDD2"/>
<organism evidence="3 4">
    <name type="scientific">Pyrocoelia pectoralis</name>
    <dbReference type="NCBI Taxonomy" id="417401"/>
    <lineage>
        <taxon>Eukaryota</taxon>
        <taxon>Metazoa</taxon>
        <taxon>Ecdysozoa</taxon>
        <taxon>Arthropoda</taxon>
        <taxon>Hexapoda</taxon>
        <taxon>Insecta</taxon>
        <taxon>Pterygota</taxon>
        <taxon>Neoptera</taxon>
        <taxon>Endopterygota</taxon>
        <taxon>Coleoptera</taxon>
        <taxon>Polyphaga</taxon>
        <taxon>Elateriformia</taxon>
        <taxon>Elateroidea</taxon>
        <taxon>Lampyridae</taxon>
        <taxon>Lampyrinae</taxon>
        <taxon>Pyrocoelia</taxon>
    </lineage>
</organism>
<feature type="compositionally biased region" description="Basic and acidic residues" evidence="2">
    <location>
        <begin position="97"/>
        <end position="112"/>
    </location>
</feature>
<sequence>MGSATIYEDLNDLPLDEKVLKLEDKNVQLLDHIKRLENDISKLCKELTQMKDKESTLKKNISELYNTAKLENERNQRRITELQKEVDDFRLRRHRQPINDDRKRTSTRKDEEIETKKIKLDDYRNRDYKHTKSIDRYDRFRADRERSNSTDRRRSRDREYYNHKTGRRPDRGRRFIDEKKERNVKVGTSNYLGDNLKIEIKNERARRSENGKEDKKLDSVECVNITTTLDSQSKHKMDSISPDEVKDTFVQNKSDILNGEVSLSANANRRRRCVIKMVN</sequence>
<keyword evidence="1" id="KW-0175">Coiled coil</keyword>
<dbReference type="EMBL" id="JAVRBK010000003">
    <property type="protein sequence ID" value="KAK5646540.1"/>
    <property type="molecule type" value="Genomic_DNA"/>
</dbReference>
<reference evidence="3 4" key="1">
    <citation type="journal article" date="2024" name="Insects">
        <title>An Improved Chromosome-Level Genome Assembly of the Firefly Pyrocoelia pectoralis.</title>
        <authorList>
            <person name="Fu X."/>
            <person name="Meyer-Rochow V.B."/>
            <person name="Ballantyne L."/>
            <person name="Zhu X."/>
        </authorList>
    </citation>
    <scope>NUCLEOTIDE SEQUENCE [LARGE SCALE GENOMIC DNA]</scope>
    <source>
        <strain evidence="3">XCY_ONT2</strain>
    </source>
</reference>
<evidence type="ECO:0000256" key="2">
    <source>
        <dbReference type="SAM" id="MobiDB-lite"/>
    </source>
</evidence>
<feature type="region of interest" description="Disordered" evidence="2">
    <location>
        <begin position="93"/>
        <end position="112"/>
    </location>
</feature>
<evidence type="ECO:0000256" key="1">
    <source>
        <dbReference type="SAM" id="Coils"/>
    </source>
</evidence>
<accession>A0AAN7VDD2</accession>
<dbReference type="Proteomes" id="UP001329430">
    <property type="component" value="Chromosome 3"/>
</dbReference>